<keyword evidence="2" id="KW-0805">Transcription regulation</keyword>
<accession>A0A2Y9BJ32</accession>
<feature type="domain" description="HTH lacI-type" evidence="5">
    <location>
        <begin position="5"/>
        <end position="59"/>
    </location>
</feature>
<dbReference type="Gene3D" id="3.40.50.2300">
    <property type="match status" value="2"/>
</dbReference>
<dbReference type="InterPro" id="IPR000843">
    <property type="entry name" value="HTH_LacI"/>
</dbReference>
<dbReference type="CDD" id="cd01392">
    <property type="entry name" value="HTH_LacI"/>
    <property type="match status" value="1"/>
</dbReference>
<dbReference type="InterPro" id="IPR010982">
    <property type="entry name" value="Lambda_DNA-bd_dom_sf"/>
</dbReference>
<sequence length="342" mass="38348">MEPNITIEDVAKLAGVSRATAGRVVGGYGNVSAKSREKVMKAVQELDYRPNLVAQGLRGQSTKTIAVILGSIKNNYCNKLIYAVEKEAQKYGYNVIVCNTHEDIAQEVGHLQNMYGRHVDGVILMSACKSGDELKEQHRDLYQGKTPIVFVDRRIKGLDSRVIQSNNAEASYQAAKYLLELGHRNIAVLATDEYSTVNERIKGYKRALGEYGIEFRSQNLAFAPHNDKEKIRQVTATILDAEERATALYVLNNSLCIGVLMELKERHMSVPEDLSLLVWDDEELNELLEITTVVQPIEEIGKVAVQDLMRQKENIADPEGEKREVLDASIVFRQSCKAYEKC</sequence>
<evidence type="ECO:0000256" key="4">
    <source>
        <dbReference type="ARBA" id="ARBA00023163"/>
    </source>
</evidence>
<dbReference type="GO" id="GO:0000976">
    <property type="term" value="F:transcription cis-regulatory region binding"/>
    <property type="evidence" value="ECO:0007669"/>
    <property type="project" value="TreeGrafter"/>
</dbReference>
<evidence type="ECO:0000313" key="6">
    <source>
        <dbReference type="EMBL" id="PWJ28578.1"/>
    </source>
</evidence>
<name>A0A2Y9BJ32_9FIRM</name>
<keyword evidence="7" id="KW-1185">Reference proteome</keyword>
<evidence type="ECO:0000256" key="2">
    <source>
        <dbReference type="ARBA" id="ARBA00023015"/>
    </source>
</evidence>
<keyword evidence="1" id="KW-0678">Repressor</keyword>
<dbReference type="Proteomes" id="UP000245845">
    <property type="component" value="Unassembled WGS sequence"/>
</dbReference>
<comment type="caution">
    <text evidence="6">The sequence shown here is derived from an EMBL/GenBank/DDBJ whole genome shotgun (WGS) entry which is preliminary data.</text>
</comment>
<evidence type="ECO:0000313" key="7">
    <source>
        <dbReference type="Proteomes" id="UP000245845"/>
    </source>
</evidence>
<dbReference type="PANTHER" id="PTHR30146">
    <property type="entry name" value="LACI-RELATED TRANSCRIPTIONAL REPRESSOR"/>
    <property type="match status" value="1"/>
</dbReference>
<protein>
    <submittedName>
        <fullName evidence="6">LacI family transcriptional regulator</fullName>
    </submittedName>
</protein>
<dbReference type="Pfam" id="PF13377">
    <property type="entry name" value="Peripla_BP_3"/>
    <property type="match status" value="1"/>
</dbReference>
<dbReference type="InterPro" id="IPR046335">
    <property type="entry name" value="LacI/GalR-like_sensor"/>
</dbReference>
<evidence type="ECO:0000256" key="1">
    <source>
        <dbReference type="ARBA" id="ARBA00022491"/>
    </source>
</evidence>
<evidence type="ECO:0000259" key="5">
    <source>
        <dbReference type="PROSITE" id="PS50932"/>
    </source>
</evidence>
<dbReference type="CDD" id="cd06267">
    <property type="entry name" value="PBP1_LacI_sugar_binding-like"/>
    <property type="match status" value="1"/>
</dbReference>
<keyword evidence="4" id="KW-0804">Transcription</keyword>
<dbReference type="GO" id="GO:0003700">
    <property type="term" value="F:DNA-binding transcription factor activity"/>
    <property type="evidence" value="ECO:0007669"/>
    <property type="project" value="TreeGrafter"/>
</dbReference>
<dbReference type="PROSITE" id="PS50932">
    <property type="entry name" value="HTH_LACI_2"/>
    <property type="match status" value="1"/>
</dbReference>
<dbReference type="SMART" id="SM00354">
    <property type="entry name" value="HTH_LACI"/>
    <property type="match status" value="1"/>
</dbReference>
<dbReference type="Pfam" id="PF00356">
    <property type="entry name" value="LacI"/>
    <property type="match status" value="1"/>
</dbReference>
<dbReference type="InterPro" id="IPR028082">
    <property type="entry name" value="Peripla_BP_I"/>
</dbReference>
<dbReference type="PANTHER" id="PTHR30146:SF148">
    <property type="entry name" value="HTH-TYPE TRANSCRIPTIONAL REPRESSOR PURR-RELATED"/>
    <property type="match status" value="1"/>
</dbReference>
<reference evidence="6 7" key="1">
    <citation type="submission" date="2018-05" db="EMBL/GenBank/DDBJ databases">
        <title>The Hungate 1000. A catalogue of reference genomes from the rumen microbiome.</title>
        <authorList>
            <person name="Kelly W."/>
        </authorList>
    </citation>
    <scope>NUCLEOTIDE SEQUENCE [LARGE SCALE GENOMIC DNA]</scope>
    <source>
        <strain evidence="6 7">NLAE-zl-C242</strain>
    </source>
</reference>
<dbReference type="SUPFAM" id="SSF53822">
    <property type="entry name" value="Periplasmic binding protein-like I"/>
    <property type="match status" value="1"/>
</dbReference>
<dbReference type="RefSeq" id="WP_181368718.1">
    <property type="nucleotide sequence ID" value="NZ_BAAACK010000003.1"/>
</dbReference>
<dbReference type="EMBL" id="QGDL01000008">
    <property type="protein sequence ID" value="PWJ28578.1"/>
    <property type="molecule type" value="Genomic_DNA"/>
</dbReference>
<keyword evidence="3" id="KW-0238">DNA-binding</keyword>
<organism evidence="6 7">
    <name type="scientific">Faecalicatena orotica</name>
    <dbReference type="NCBI Taxonomy" id="1544"/>
    <lineage>
        <taxon>Bacteria</taxon>
        <taxon>Bacillati</taxon>
        <taxon>Bacillota</taxon>
        <taxon>Clostridia</taxon>
        <taxon>Lachnospirales</taxon>
        <taxon>Lachnospiraceae</taxon>
        <taxon>Faecalicatena</taxon>
    </lineage>
</organism>
<dbReference type="PROSITE" id="PS00356">
    <property type="entry name" value="HTH_LACI_1"/>
    <property type="match status" value="1"/>
</dbReference>
<dbReference type="AlphaFoldDB" id="A0A2Y9BJ32"/>
<dbReference type="Gene3D" id="1.10.260.40">
    <property type="entry name" value="lambda repressor-like DNA-binding domains"/>
    <property type="match status" value="1"/>
</dbReference>
<proteinExistence type="predicted"/>
<evidence type="ECO:0000256" key="3">
    <source>
        <dbReference type="ARBA" id="ARBA00023125"/>
    </source>
</evidence>
<dbReference type="SUPFAM" id="SSF47413">
    <property type="entry name" value="lambda repressor-like DNA-binding domains"/>
    <property type="match status" value="1"/>
</dbReference>
<gene>
    <name evidence="6" type="ORF">A8806_10893</name>
</gene>